<sequence length="261" mass="29336">MLDRQSPFLPRNPNDIATLAEQRILSDIVSGKLLPGQRLSEQSLCRNYKFGRGIIRTVLSRLSHREFVISHARSGWRVVPVTAIGLREITLGRRQLEPLLAEVDLFQRDIERIEAICDMQAAIASHTGMSADRLSLLRRYEREILDILAGQIKAPVIAGWLANLWDRSEYYLNFLEAAAPMKLKPADWSVYIDAKKAGRIKDAAAFIRKTGDAFAAFTQAQLLQSDLEMPVARKPRKRTAVGEDLSSVHSTHPPATSKRIL</sequence>
<evidence type="ECO:0000313" key="6">
    <source>
        <dbReference type="EMBL" id="RWX81685.1"/>
    </source>
</evidence>
<evidence type="ECO:0000256" key="4">
    <source>
        <dbReference type="SAM" id="MobiDB-lite"/>
    </source>
</evidence>
<dbReference type="GO" id="GO:0003700">
    <property type="term" value="F:DNA-binding transcription factor activity"/>
    <property type="evidence" value="ECO:0007669"/>
    <property type="project" value="InterPro"/>
</dbReference>
<dbReference type="InterPro" id="IPR036388">
    <property type="entry name" value="WH-like_DNA-bd_sf"/>
</dbReference>
<dbReference type="AlphaFoldDB" id="A0A3S3SBC8"/>
<gene>
    <name evidence="6" type="ORF">EPK99_05350</name>
</gene>
<evidence type="ECO:0000313" key="7">
    <source>
        <dbReference type="Proteomes" id="UP000287687"/>
    </source>
</evidence>
<dbReference type="GO" id="GO:0003677">
    <property type="term" value="F:DNA binding"/>
    <property type="evidence" value="ECO:0007669"/>
    <property type="project" value="UniProtKB-KW"/>
</dbReference>
<feature type="region of interest" description="Disordered" evidence="4">
    <location>
        <begin position="238"/>
        <end position="261"/>
    </location>
</feature>
<dbReference type="PANTHER" id="PTHR43537">
    <property type="entry name" value="TRANSCRIPTIONAL REGULATOR, GNTR FAMILY"/>
    <property type="match status" value="1"/>
</dbReference>
<dbReference type="InterPro" id="IPR000524">
    <property type="entry name" value="Tscrpt_reg_HTH_GntR"/>
</dbReference>
<keyword evidence="1" id="KW-0805">Transcription regulation</keyword>
<feature type="domain" description="HTH gntR-type" evidence="5">
    <location>
        <begin position="14"/>
        <end position="81"/>
    </location>
</feature>
<dbReference type="Gene3D" id="1.10.10.10">
    <property type="entry name" value="Winged helix-like DNA-binding domain superfamily/Winged helix DNA-binding domain"/>
    <property type="match status" value="1"/>
</dbReference>
<name>A0A3S3SBC8_9HYPH</name>
<dbReference type="EMBL" id="SBIP01000001">
    <property type="protein sequence ID" value="RWX81685.1"/>
    <property type="molecule type" value="Genomic_DNA"/>
</dbReference>
<proteinExistence type="predicted"/>
<evidence type="ECO:0000256" key="2">
    <source>
        <dbReference type="ARBA" id="ARBA00023125"/>
    </source>
</evidence>
<dbReference type="PROSITE" id="PS50949">
    <property type="entry name" value="HTH_GNTR"/>
    <property type="match status" value="1"/>
</dbReference>
<keyword evidence="3" id="KW-0804">Transcription</keyword>
<protein>
    <submittedName>
        <fullName evidence="6">GntR family transcriptional regulator</fullName>
    </submittedName>
</protein>
<comment type="caution">
    <text evidence="6">The sequence shown here is derived from an EMBL/GenBank/DDBJ whole genome shotgun (WGS) entry which is preliminary data.</text>
</comment>
<dbReference type="Proteomes" id="UP000287687">
    <property type="component" value="Unassembled WGS sequence"/>
</dbReference>
<evidence type="ECO:0000259" key="5">
    <source>
        <dbReference type="PROSITE" id="PS50949"/>
    </source>
</evidence>
<evidence type="ECO:0000256" key="3">
    <source>
        <dbReference type="ARBA" id="ARBA00023163"/>
    </source>
</evidence>
<keyword evidence="2" id="KW-0238">DNA-binding</keyword>
<evidence type="ECO:0000256" key="1">
    <source>
        <dbReference type="ARBA" id="ARBA00023015"/>
    </source>
</evidence>
<dbReference type="Pfam" id="PF00392">
    <property type="entry name" value="GntR"/>
    <property type="match status" value="1"/>
</dbReference>
<organism evidence="6 7">
    <name type="scientific">Neorhizobium lilium</name>
    <dbReference type="NCBI Taxonomy" id="2503024"/>
    <lineage>
        <taxon>Bacteria</taxon>
        <taxon>Pseudomonadati</taxon>
        <taxon>Pseudomonadota</taxon>
        <taxon>Alphaproteobacteria</taxon>
        <taxon>Hyphomicrobiales</taxon>
        <taxon>Rhizobiaceae</taxon>
        <taxon>Rhizobium/Agrobacterium group</taxon>
        <taxon>Neorhizobium</taxon>
    </lineage>
</organism>
<dbReference type="RefSeq" id="WP_128441775.1">
    <property type="nucleotide sequence ID" value="NZ_SBIP01000001.1"/>
</dbReference>
<dbReference type="OrthoDB" id="8638122at2"/>
<dbReference type="InterPro" id="IPR036390">
    <property type="entry name" value="WH_DNA-bd_sf"/>
</dbReference>
<keyword evidence="7" id="KW-1185">Reference proteome</keyword>
<reference evidence="6 7" key="1">
    <citation type="submission" date="2019-01" db="EMBL/GenBank/DDBJ databases">
        <title>The draft genome of Rhizobium sp. 24NR.</title>
        <authorList>
            <person name="Liu L."/>
            <person name="Liang L."/>
            <person name="Shi S."/>
            <person name="Xu L."/>
            <person name="Wang X."/>
            <person name="Li L."/>
            <person name="Zhang X."/>
        </authorList>
    </citation>
    <scope>NUCLEOTIDE SEQUENCE [LARGE SCALE GENOMIC DNA]</scope>
    <source>
        <strain evidence="6 7">24NR</strain>
    </source>
</reference>
<accession>A0A3S3SBC8</accession>
<dbReference type="SUPFAM" id="SSF46785">
    <property type="entry name" value="Winged helix' DNA-binding domain"/>
    <property type="match status" value="1"/>
</dbReference>
<dbReference type="SMART" id="SM00345">
    <property type="entry name" value="HTH_GNTR"/>
    <property type="match status" value="1"/>
</dbReference>
<dbReference type="PANTHER" id="PTHR43537:SF24">
    <property type="entry name" value="GLUCONATE OPERON TRANSCRIPTIONAL REPRESSOR"/>
    <property type="match status" value="1"/>
</dbReference>